<sequence>MSEVRVVVPVWGQGLGLVSNSKIRFEVEVRLLGSGRGQGLGFGAEVRHLGPGSGFGAEFEGSGLGSKSVSDGGCTEPSSICGEKSGRVTRFELGGSVAHNGLAPPTLTLTSSLGRSVDPTYSGHGEIMGFSSLSFTCMGLHYFHEHVRNHVINPFEPHGLQP</sequence>
<evidence type="ECO:0000313" key="2">
    <source>
        <dbReference type="Proteomes" id="UP000596661"/>
    </source>
</evidence>
<name>A0A803QPR8_CANSA</name>
<dbReference type="Gramene" id="evm.model.10.647">
    <property type="protein sequence ID" value="cds.evm.model.10.647"/>
    <property type="gene ID" value="evm.TU.10.647"/>
</dbReference>
<keyword evidence="2" id="KW-1185">Reference proteome</keyword>
<accession>A0A803QPR8</accession>
<dbReference type="EnsemblPlants" id="evm.model.10.647">
    <property type="protein sequence ID" value="cds.evm.model.10.647"/>
    <property type="gene ID" value="evm.TU.10.647"/>
</dbReference>
<organism evidence="1 2">
    <name type="scientific">Cannabis sativa</name>
    <name type="common">Hemp</name>
    <name type="synonym">Marijuana</name>
    <dbReference type="NCBI Taxonomy" id="3483"/>
    <lineage>
        <taxon>Eukaryota</taxon>
        <taxon>Viridiplantae</taxon>
        <taxon>Streptophyta</taxon>
        <taxon>Embryophyta</taxon>
        <taxon>Tracheophyta</taxon>
        <taxon>Spermatophyta</taxon>
        <taxon>Magnoliopsida</taxon>
        <taxon>eudicotyledons</taxon>
        <taxon>Gunneridae</taxon>
        <taxon>Pentapetalae</taxon>
        <taxon>rosids</taxon>
        <taxon>fabids</taxon>
        <taxon>Rosales</taxon>
        <taxon>Cannabaceae</taxon>
        <taxon>Cannabis</taxon>
    </lineage>
</organism>
<dbReference type="EMBL" id="UZAU01000810">
    <property type="status" value="NOT_ANNOTATED_CDS"/>
    <property type="molecule type" value="Genomic_DNA"/>
</dbReference>
<protein>
    <submittedName>
        <fullName evidence="1">Uncharacterized protein</fullName>
    </submittedName>
</protein>
<reference evidence="1" key="1">
    <citation type="submission" date="2021-03" db="UniProtKB">
        <authorList>
            <consortium name="EnsemblPlants"/>
        </authorList>
    </citation>
    <scope>IDENTIFICATION</scope>
</reference>
<dbReference type="AlphaFoldDB" id="A0A803QPR8"/>
<evidence type="ECO:0000313" key="1">
    <source>
        <dbReference type="EnsemblPlants" id="cds.evm.model.10.647"/>
    </source>
</evidence>
<proteinExistence type="predicted"/>
<dbReference type="Proteomes" id="UP000596661">
    <property type="component" value="Unassembled WGS sequence"/>
</dbReference>